<feature type="domain" description="SbsA Ig-like" evidence="4">
    <location>
        <begin position="31"/>
        <end position="130"/>
    </location>
</feature>
<evidence type="ECO:0000313" key="6">
    <source>
        <dbReference type="EMBL" id="OKL41253.1"/>
    </source>
</evidence>
<dbReference type="InterPro" id="IPR013784">
    <property type="entry name" value="Carb-bd-like_fold"/>
</dbReference>
<evidence type="ECO:0008006" key="8">
    <source>
        <dbReference type="Google" id="ProtNLM"/>
    </source>
</evidence>
<feature type="chain" id="PRO_5012050126" description="SbsA Ig-like domain-containing protein" evidence="3">
    <location>
        <begin position="21"/>
        <end position="536"/>
    </location>
</feature>
<dbReference type="GO" id="GO:0030246">
    <property type="term" value="F:carbohydrate binding"/>
    <property type="evidence" value="ECO:0007669"/>
    <property type="project" value="InterPro"/>
</dbReference>
<name>A0A1Q5PGD5_9BACT</name>
<evidence type="ECO:0000259" key="4">
    <source>
        <dbReference type="Pfam" id="PF13205"/>
    </source>
</evidence>
<reference evidence="6 7" key="1">
    <citation type="submission" date="2016-03" db="EMBL/GenBank/DDBJ databases">
        <title>Genome sequence of Pontibacter sp. nov., of the family cytophagaceae, isolated from marine sediment of the Yellow Sea, China.</title>
        <authorList>
            <person name="Zhang G."/>
            <person name="Zhang R."/>
        </authorList>
    </citation>
    <scope>NUCLEOTIDE SEQUENCE [LARGE SCALE GENOMIC DNA]</scope>
    <source>
        <strain evidence="6 7">S10-8</strain>
    </source>
</reference>
<accession>A0A1Q5PGD5</accession>
<feature type="region of interest" description="Disordered" evidence="2">
    <location>
        <begin position="19"/>
        <end position="44"/>
    </location>
</feature>
<feature type="signal peptide" evidence="3">
    <location>
        <begin position="1"/>
        <end position="20"/>
    </location>
</feature>
<dbReference type="PROSITE" id="PS51257">
    <property type="entry name" value="PROKAR_LIPOPROTEIN"/>
    <property type="match status" value="1"/>
</dbReference>
<sequence>MKLIKAFIAAALATGMAACATQSPPEGGPRDQTPPKLVNSNPKDQQLNVDTRTITLEFDEEVQQNTLTKELLITPNVNNPYKVIPNRNVLTLEFEKPLEDSTTYTFNFRNGITDITEKNKAQDLRLSFSTGSFIDSSRVSGTVVDLMKQTPEKEALVLLYQAGDTMSVRKNRPYYLTAADAQGNFTMENVKEGSYRMYALIDKNSNSYYDSEEERIAYLAKPITITPNTDTVKLQTVRIDTKKPILLSRGRFTDRFVAGYNEGIQQFTAIPVAGKDTLMSKRLLDGKTAELFKTANFGGGKVILAAVDSAGNIGSDTLDIAFEGKPSTRIKGAAIKVMNNGNAGYKVGQEVVVELQTPVRLAGKAPVTLMADSVVVEALQHPEQVSLDKTNTELRFAVPSISSNIRQLTVLLDSTAIQPLEGPALSFAPLQLAIAEGKGSTGSLSGNISTDHTSYTLQLLNSEYKVVEERGVGKTFRFRNIAPGSYYIRVLIDENKNGKWDKADPEFKVQPEPVYMHPATIEVRANWEVEDLDLKF</sequence>
<keyword evidence="1 3" id="KW-0732">Signal</keyword>
<proteinExistence type="predicted"/>
<organism evidence="6 7">
    <name type="scientific">Pontibacter flavimaris</name>
    <dbReference type="NCBI Taxonomy" id="1797110"/>
    <lineage>
        <taxon>Bacteria</taxon>
        <taxon>Pseudomonadati</taxon>
        <taxon>Bacteroidota</taxon>
        <taxon>Cytophagia</taxon>
        <taxon>Cytophagales</taxon>
        <taxon>Hymenobacteraceae</taxon>
        <taxon>Pontibacter</taxon>
    </lineage>
</organism>
<evidence type="ECO:0000259" key="5">
    <source>
        <dbReference type="Pfam" id="PF14686"/>
    </source>
</evidence>
<protein>
    <recommendedName>
        <fullName evidence="8">SbsA Ig-like domain-containing protein</fullName>
    </recommendedName>
</protein>
<keyword evidence="7" id="KW-1185">Reference proteome</keyword>
<dbReference type="InterPro" id="IPR014755">
    <property type="entry name" value="Cu-Rt/internalin_Ig-like"/>
</dbReference>
<dbReference type="SUPFAM" id="SSF49452">
    <property type="entry name" value="Starch-binding domain-like"/>
    <property type="match status" value="1"/>
</dbReference>
<dbReference type="OrthoDB" id="9809989at2"/>
<evidence type="ECO:0000256" key="1">
    <source>
        <dbReference type="ARBA" id="ARBA00022729"/>
    </source>
</evidence>
<dbReference type="RefSeq" id="WP_073851867.1">
    <property type="nucleotide sequence ID" value="NZ_LVWA01000004.1"/>
</dbReference>
<comment type="caution">
    <text evidence="6">The sequence shown here is derived from an EMBL/GenBank/DDBJ whole genome shotgun (WGS) entry which is preliminary data.</text>
</comment>
<dbReference type="InterPro" id="IPR032812">
    <property type="entry name" value="SbsA_Ig"/>
</dbReference>
<evidence type="ECO:0000256" key="3">
    <source>
        <dbReference type="SAM" id="SignalP"/>
    </source>
</evidence>
<dbReference type="Proteomes" id="UP000186551">
    <property type="component" value="Unassembled WGS sequence"/>
</dbReference>
<dbReference type="Gene3D" id="2.60.40.1220">
    <property type="match status" value="1"/>
</dbReference>
<dbReference type="STRING" id="1797110.A3841_13300"/>
<feature type="domain" description="Rhamnogalacturonan lyase" evidence="5">
    <location>
        <begin position="163"/>
        <end position="199"/>
    </location>
</feature>
<dbReference type="Pfam" id="PF14686">
    <property type="entry name" value="fn3_3"/>
    <property type="match status" value="1"/>
</dbReference>
<dbReference type="AlphaFoldDB" id="A0A1Q5PGD5"/>
<evidence type="ECO:0000313" key="7">
    <source>
        <dbReference type="Proteomes" id="UP000186551"/>
    </source>
</evidence>
<gene>
    <name evidence="6" type="ORF">A3841_13300</name>
</gene>
<dbReference type="EMBL" id="LVWA01000004">
    <property type="protein sequence ID" value="OKL41253.1"/>
    <property type="molecule type" value="Genomic_DNA"/>
</dbReference>
<dbReference type="Pfam" id="PF13205">
    <property type="entry name" value="Big_5"/>
    <property type="match status" value="1"/>
</dbReference>
<dbReference type="InterPro" id="IPR029413">
    <property type="entry name" value="RG-lyase_II"/>
</dbReference>
<evidence type="ECO:0000256" key="2">
    <source>
        <dbReference type="SAM" id="MobiDB-lite"/>
    </source>
</evidence>